<dbReference type="AlphaFoldDB" id="A0A7J7T5L4"/>
<feature type="signal peptide" evidence="2">
    <location>
        <begin position="1"/>
        <end position="23"/>
    </location>
</feature>
<name>A0A7J7T5L4_MYOMY</name>
<organism evidence="3 4">
    <name type="scientific">Myotis myotis</name>
    <name type="common">Greater mouse-eared bat</name>
    <name type="synonym">Vespertilio myotis</name>
    <dbReference type="NCBI Taxonomy" id="51298"/>
    <lineage>
        <taxon>Eukaryota</taxon>
        <taxon>Metazoa</taxon>
        <taxon>Chordata</taxon>
        <taxon>Craniata</taxon>
        <taxon>Vertebrata</taxon>
        <taxon>Euteleostomi</taxon>
        <taxon>Mammalia</taxon>
        <taxon>Eutheria</taxon>
        <taxon>Laurasiatheria</taxon>
        <taxon>Chiroptera</taxon>
        <taxon>Yangochiroptera</taxon>
        <taxon>Vespertilionidae</taxon>
        <taxon>Myotis</taxon>
    </lineage>
</organism>
<accession>A0A7J7T5L4</accession>
<evidence type="ECO:0000313" key="4">
    <source>
        <dbReference type="Proteomes" id="UP000527355"/>
    </source>
</evidence>
<dbReference type="Proteomes" id="UP000527355">
    <property type="component" value="Unassembled WGS sequence"/>
</dbReference>
<evidence type="ECO:0000256" key="2">
    <source>
        <dbReference type="SAM" id="SignalP"/>
    </source>
</evidence>
<proteinExistence type="predicted"/>
<evidence type="ECO:0000313" key="3">
    <source>
        <dbReference type="EMBL" id="KAF6295996.1"/>
    </source>
</evidence>
<keyword evidence="4" id="KW-1185">Reference proteome</keyword>
<keyword evidence="2" id="KW-0732">Signal</keyword>
<sequence length="132" mass="13467">MRPGGSHLLVLVWGWLSLPPHSGLPASASVPTSVPSPLPEASGNCPLLAPSPACPEAAALWLLWGLLAWLGSLPCASASGSSSCQPWGRAGAHPGATGQHFLPLLLPPPPRPSPQQGGALPDNTQLYVNILP</sequence>
<gene>
    <name evidence="3" type="ORF">mMyoMyo1_009128</name>
</gene>
<dbReference type="EMBL" id="JABWUV010000017">
    <property type="protein sequence ID" value="KAF6295996.1"/>
    <property type="molecule type" value="Genomic_DNA"/>
</dbReference>
<comment type="caution">
    <text evidence="3">The sequence shown here is derived from an EMBL/GenBank/DDBJ whole genome shotgun (WGS) entry which is preliminary data.</text>
</comment>
<protein>
    <submittedName>
        <fullName evidence="3">Uncharacterized protein</fullName>
    </submittedName>
</protein>
<evidence type="ECO:0000256" key="1">
    <source>
        <dbReference type="SAM" id="MobiDB-lite"/>
    </source>
</evidence>
<feature type="compositionally biased region" description="Low complexity" evidence="1">
    <location>
        <begin position="76"/>
        <end position="86"/>
    </location>
</feature>
<feature type="chain" id="PRO_5029479075" evidence="2">
    <location>
        <begin position="24"/>
        <end position="132"/>
    </location>
</feature>
<feature type="region of interest" description="Disordered" evidence="1">
    <location>
        <begin position="76"/>
        <end position="102"/>
    </location>
</feature>
<reference evidence="3 4" key="1">
    <citation type="journal article" date="2020" name="Nature">
        <title>Six reference-quality genomes reveal evolution of bat adaptations.</title>
        <authorList>
            <person name="Jebb D."/>
            <person name="Huang Z."/>
            <person name="Pippel M."/>
            <person name="Hughes G.M."/>
            <person name="Lavrichenko K."/>
            <person name="Devanna P."/>
            <person name="Winkler S."/>
            <person name="Jermiin L.S."/>
            <person name="Skirmuntt E.C."/>
            <person name="Katzourakis A."/>
            <person name="Burkitt-Gray L."/>
            <person name="Ray D.A."/>
            <person name="Sullivan K.A.M."/>
            <person name="Roscito J.G."/>
            <person name="Kirilenko B.M."/>
            <person name="Davalos L.M."/>
            <person name="Corthals A.P."/>
            <person name="Power M.L."/>
            <person name="Jones G."/>
            <person name="Ransome R.D."/>
            <person name="Dechmann D.K.N."/>
            <person name="Locatelli A.G."/>
            <person name="Puechmaille S.J."/>
            <person name="Fedrigo O."/>
            <person name="Jarvis E.D."/>
            <person name="Hiller M."/>
            <person name="Vernes S.C."/>
            <person name="Myers E.W."/>
            <person name="Teeling E.C."/>
        </authorList>
    </citation>
    <scope>NUCLEOTIDE SEQUENCE [LARGE SCALE GENOMIC DNA]</scope>
    <source>
        <strain evidence="3">MMyoMyo1</strain>
        <tissue evidence="3">Flight muscle</tissue>
    </source>
</reference>